<evidence type="ECO:0000313" key="3">
    <source>
        <dbReference type="EMBL" id="MBB4914635.1"/>
    </source>
</evidence>
<dbReference type="GO" id="GO:0046583">
    <property type="term" value="F:monoatomic cation efflux transmembrane transporter activity"/>
    <property type="evidence" value="ECO:0007669"/>
    <property type="project" value="TreeGrafter"/>
</dbReference>
<dbReference type="InterPro" id="IPR051224">
    <property type="entry name" value="NiCoT_RcnA"/>
</dbReference>
<dbReference type="EMBL" id="JACHJP010000001">
    <property type="protein sequence ID" value="MBB4914635.1"/>
    <property type="molecule type" value="Genomic_DNA"/>
</dbReference>
<dbReference type="InterPro" id="IPR018247">
    <property type="entry name" value="EF_Hand_1_Ca_BS"/>
</dbReference>
<dbReference type="GO" id="GO:0032025">
    <property type="term" value="P:response to cobalt ion"/>
    <property type="evidence" value="ECO:0007669"/>
    <property type="project" value="TreeGrafter"/>
</dbReference>
<dbReference type="PANTHER" id="PTHR40659:SF1">
    <property type="entry name" value="NICKEL_COBALT EFFLUX SYSTEM RCNA"/>
    <property type="match status" value="1"/>
</dbReference>
<dbReference type="PANTHER" id="PTHR40659">
    <property type="entry name" value="NICKEL/COBALT EFFLUX SYSTEM RCNA"/>
    <property type="match status" value="1"/>
</dbReference>
<keyword evidence="2" id="KW-0472">Membrane</keyword>
<evidence type="ECO:0000256" key="2">
    <source>
        <dbReference type="SAM" id="Phobius"/>
    </source>
</evidence>
<dbReference type="Proteomes" id="UP000552644">
    <property type="component" value="Unassembled WGS sequence"/>
</dbReference>
<sequence length="561" mass="56896">MTSAEVPPPTGNAGTPCPEGAEAQPHVDRPEPGASRHGRSFFALSCLTVAMFPAFALPAVALAPAHATVLAAHPLGDFTVNHYDGLRITPDRIENTAVLDSAELPTLQALPEMDADGSGEVSDAELAAYGAARCAALAGAQRLTVNGSPVAWRVTGTGLRYAPGQSGLRTSRLTCGLAADVHARGTVGFSDDFLPDRTGWREITAVASGGVRLIRSSVPGTSVSEQLRTYPDDLLAAPLDQRTARLNVTPETGPSAAVPPPLSGLSELSGLSGGPLGGVTVWLDHTFTDLVGTDSPTAPLGLLAVLMAVALGAGHALIPGHGKTIMAAYLAGRQGRPRDALVVGATVTVTHTVGVLVVGLLLTVLSAFTGEAVLAWLGLASGLLITVVGAGLLRSAWHTHRTGEHPAHGHGHGHFGAVPEIPAHEYAPAPVREGSRVAVLERRIQEAPAAPAPRSRRGLVGLGVAGGLVPSPSALVVLLGAIGLGRTWFGIALILAYGVGMAGTLTLTGLLLVRIAGRLGRLAAGGNGVAARLSSLLPVGTAVVVMLLGLGLTVRSLIGAA</sequence>
<gene>
    <name evidence="3" type="ORF">FHS44_001707</name>
</gene>
<feature type="compositionally biased region" description="Pro residues" evidence="1">
    <location>
        <begin position="1"/>
        <end position="10"/>
    </location>
</feature>
<feature type="transmembrane region" description="Helical" evidence="2">
    <location>
        <begin position="488"/>
        <end position="515"/>
    </location>
</feature>
<evidence type="ECO:0000256" key="1">
    <source>
        <dbReference type="SAM" id="MobiDB-lite"/>
    </source>
</evidence>
<keyword evidence="4" id="KW-1185">Reference proteome</keyword>
<dbReference type="GO" id="GO:0005886">
    <property type="term" value="C:plasma membrane"/>
    <property type="evidence" value="ECO:0007669"/>
    <property type="project" value="UniProtKB-SubCell"/>
</dbReference>
<keyword evidence="2" id="KW-1133">Transmembrane helix</keyword>
<feature type="transmembrane region" description="Helical" evidence="2">
    <location>
        <begin position="536"/>
        <end position="558"/>
    </location>
</feature>
<feature type="transmembrane region" description="Helical" evidence="2">
    <location>
        <begin position="340"/>
        <end position="368"/>
    </location>
</feature>
<dbReference type="AlphaFoldDB" id="A0A7W7QJA6"/>
<name>A0A7W7QJA6_9ACTN</name>
<organism evidence="3 4">
    <name type="scientific">Streptosporangium saharense</name>
    <dbReference type="NCBI Taxonomy" id="1706840"/>
    <lineage>
        <taxon>Bacteria</taxon>
        <taxon>Bacillati</taxon>
        <taxon>Actinomycetota</taxon>
        <taxon>Actinomycetes</taxon>
        <taxon>Streptosporangiales</taxon>
        <taxon>Streptosporangiaceae</taxon>
        <taxon>Streptosporangium</taxon>
    </lineage>
</organism>
<reference evidence="3 4" key="1">
    <citation type="submission" date="2020-08" db="EMBL/GenBank/DDBJ databases">
        <title>Genomic Encyclopedia of Type Strains, Phase III (KMG-III): the genomes of soil and plant-associated and newly described type strains.</title>
        <authorList>
            <person name="Whitman W."/>
        </authorList>
    </citation>
    <scope>NUCLEOTIDE SEQUENCE [LARGE SCALE GENOMIC DNA]</scope>
    <source>
        <strain evidence="3 4">CECT 8840</strain>
    </source>
</reference>
<dbReference type="PROSITE" id="PS00018">
    <property type="entry name" value="EF_HAND_1"/>
    <property type="match status" value="1"/>
</dbReference>
<feature type="transmembrane region" description="Helical" evidence="2">
    <location>
        <begin position="459"/>
        <end position="482"/>
    </location>
</feature>
<dbReference type="RefSeq" id="WP_246435120.1">
    <property type="nucleotide sequence ID" value="NZ_JACHJP010000001.1"/>
</dbReference>
<proteinExistence type="predicted"/>
<dbReference type="GO" id="GO:0015099">
    <property type="term" value="F:nickel cation transmembrane transporter activity"/>
    <property type="evidence" value="ECO:0007669"/>
    <property type="project" value="TreeGrafter"/>
</dbReference>
<comment type="caution">
    <text evidence="3">The sequence shown here is derived from an EMBL/GenBank/DDBJ whole genome shotgun (WGS) entry which is preliminary data.</text>
</comment>
<keyword evidence="2" id="KW-0812">Transmembrane</keyword>
<accession>A0A7W7QJA6</accession>
<feature type="transmembrane region" description="Helical" evidence="2">
    <location>
        <begin position="374"/>
        <end position="393"/>
    </location>
</feature>
<protein>
    <submittedName>
        <fullName evidence="3">ABC-type nickel/cobalt efflux system permease component RcnA</fullName>
    </submittedName>
</protein>
<evidence type="ECO:0000313" key="4">
    <source>
        <dbReference type="Proteomes" id="UP000552644"/>
    </source>
</evidence>
<feature type="region of interest" description="Disordered" evidence="1">
    <location>
        <begin position="1"/>
        <end position="34"/>
    </location>
</feature>
<feature type="transmembrane region" description="Helical" evidence="2">
    <location>
        <begin position="300"/>
        <end position="319"/>
    </location>
</feature>
<dbReference type="GO" id="GO:0010045">
    <property type="term" value="P:response to nickel cation"/>
    <property type="evidence" value="ECO:0007669"/>
    <property type="project" value="TreeGrafter"/>
</dbReference>
<dbReference type="GO" id="GO:0006824">
    <property type="term" value="P:cobalt ion transport"/>
    <property type="evidence" value="ECO:0007669"/>
    <property type="project" value="UniProtKB-KW"/>
</dbReference>